<protein>
    <submittedName>
        <fullName evidence="1">Uncharacterized protein</fullName>
    </submittedName>
</protein>
<organism evidence="1 2">
    <name type="scientific">Candidatus Sulfobium mesophilum</name>
    <dbReference type="NCBI Taxonomy" id="2016548"/>
    <lineage>
        <taxon>Bacteria</taxon>
        <taxon>Pseudomonadati</taxon>
        <taxon>Nitrospirota</taxon>
        <taxon>Nitrospiria</taxon>
        <taxon>Nitrospirales</taxon>
        <taxon>Nitrospiraceae</taxon>
        <taxon>Candidatus Sulfobium</taxon>
    </lineage>
</organism>
<dbReference type="EMBL" id="OUUY01000094">
    <property type="protein sequence ID" value="SPQ01204.1"/>
    <property type="molecule type" value="Genomic_DNA"/>
</dbReference>
<keyword evidence="2" id="KW-1185">Reference proteome</keyword>
<reference evidence="2" key="1">
    <citation type="submission" date="2018-03" db="EMBL/GenBank/DDBJ databases">
        <authorList>
            <person name="Zecchin S."/>
        </authorList>
    </citation>
    <scope>NUCLEOTIDE SEQUENCE [LARGE SCALE GENOMIC DNA]</scope>
</reference>
<evidence type="ECO:0000313" key="1">
    <source>
        <dbReference type="EMBL" id="SPQ01204.1"/>
    </source>
</evidence>
<name>A0A2U3QIH0_9BACT</name>
<sequence>MAKYTATIDEDTRQRIHALPRHVNFSSFMRKAIGIFVEELEKDPDLQPENFVITHTAQKDVSGKARK</sequence>
<dbReference type="Proteomes" id="UP000245125">
    <property type="component" value="Unassembled WGS sequence"/>
</dbReference>
<evidence type="ECO:0000313" key="2">
    <source>
        <dbReference type="Proteomes" id="UP000245125"/>
    </source>
</evidence>
<accession>A0A2U3QIH0</accession>
<proteinExistence type="predicted"/>
<dbReference type="AlphaFoldDB" id="A0A2U3QIH0"/>
<gene>
    <name evidence="1" type="ORF">NBG4_470005</name>
</gene>